<proteinExistence type="predicted"/>
<sequence>MKTNHKKRLEELILIIVMAGILVAVFCYQNLSAISYQMYTSDSITYEKGKVDQIIEEDLQLEEGETNRYRGEQTLLVTLKTGEQKGSQIVIHNELTATHNIKATEGTNIIVKSDTPEGIEPHYSVFNYDRSMGIYCIIGIFAVLMILVGGLKGLKSLIGLLFTLLFILLFLLPMIYQGYSPIGMAILTVLVTTVFSMLLLNGFQAKTWTAIVSCYGGSANCSDCLLFIF</sequence>
<protein>
    <submittedName>
        <fullName evidence="2">YibE/F family protein</fullName>
    </submittedName>
</protein>
<feature type="transmembrane region" description="Helical" evidence="1">
    <location>
        <begin position="157"/>
        <end position="176"/>
    </location>
</feature>
<dbReference type="PANTHER" id="PTHR41771">
    <property type="entry name" value="MEMBRANE PROTEIN-RELATED"/>
    <property type="match status" value="1"/>
</dbReference>
<keyword evidence="1" id="KW-0812">Transmembrane</keyword>
<keyword evidence="3" id="KW-1185">Reference proteome</keyword>
<dbReference type="EMBL" id="JACOQK010000001">
    <property type="protein sequence ID" value="MBC5788256.1"/>
    <property type="molecule type" value="Genomic_DNA"/>
</dbReference>
<comment type="caution">
    <text evidence="2">The sequence shown here is derived from an EMBL/GenBank/DDBJ whole genome shotgun (WGS) entry which is preliminary data.</text>
</comment>
<dbReference type="PANTHER" id="PTHR41771:SF1">
    <property type="entry name" value="MEMBRANE PROTEIN"/>
    <property type="match status" value="1"/>
</dbReference>
<dbReference type="RefSeq" id="WP_186996860.1">
    <property type="nucleotide sequence ID" value="NZ_JACOQK010000001.1"/>
</dbReference>
<reference evidence="2 3" key="1">
    <citation type="submission" date="2020-08" db="EMBL/GenBank/DDBJ databases">
        <title>Genome public.</title>
        <authorList>
            <person name="Liu C."/>
            <person name="Sun Q."/>
        </authorList>
    </citation>
    <scope>NUCLEOTIDE SEQUENCE [LARGE SCALE GENOMIC DNA]</scope>
    <source>
        <strain evidence="2 3">NSJ-27</strain>
    </source>
</reference>
<feature type="transmembrane region" description="Helical" evidence="1">
    <location>
        <begin position="182"/>
        <end position="200"/>
    </location>
</feature>
<organism evidence="2 3">
    <name type="scientific">Clostridium facile</name>
    <dbReference type="NCBI Taxonomy" id="2763035"/>
    <lineage>
        <taxon>Bacteria</taxon>
        <taxon>Bacillati</taxon>
        <taxon>Bacillota</taxon>
        <taxon>Clostridia</taxon>
        <taxon>Eubacteriales</taxon>
        <taxon>Clostridiaceae</taxon>
        <taxon>Clostridium</taxon>
    </lineage>
</organism>
<evidence type="ECO:0000256" key="1">
    <source>
        <dbReference type="SAM" id="Phobius"/>
    </source>
</evidence>
<accession>A0ABR7ISY0</accession>
<gene>
    <name evidence="2" type="ORF">H8Z77_09545</name>
</gene>
<keyword evidence="1" id="KW-1133">Transmembrane helix</keyword>
<dbReference type="Proteomes" id="UP000649151">
    <property type="component" value="Unassembled WGS sequence"/>
</dbReference>
<dbReference type="Pfam" id="PF07907">
    <property type="entry name" value="YibE_F"/>
    <property type="match status" value="1"/>
</dbReference>
<name>A0ABR7ISY0_9CLOT</name>
<evidence type="ECO:0000313" key="3">
    <source>
        <dbReference type="Proteomes" id="UP000649151"/>
    </source>
</evidence>
<evidence type="ECO:0000313" key="2">
    <source>
        <dbReference type="EMBL" id="MBC5788256.1"/>
    </source>
</evidence>
<feature type="transmembrane region" description="Helical" evidence="1">
    <location>
        <begin position="132"/>
        <end position="150"/>
    </location>
</feature>
<dbReference type="InterPro" id="IPR012507">
    <property type="entry name" value="YibE_F"/>
</dbReference>
<keyword evidence="1" id="KW-0472">Membrane</keyword>
<feature type="transmembrane region" description="Helical" evidence="1">
    <location>
        <begin position="12"/>
        <end position="31"/>
    </location>
</feature>